<feature type="transmembrane region" description="Helical" evidence="1">
    <location>
        <begin position="415"/>
        <end position="439"/>
    </location>
</feature>
<organism evidence="4 5">
    <name type="scientific">Rubrobacter taiwanensis</name>
    <dbReference type="NCBI Taxonomy" id="185139"/>
    <lineage>
        <taxon>Bacteria</taxon>
        <taxon>Bacillati</taxon>
        <taxon>Actinomycetota</taxon>
        <taxon>Rubrobacteria</taxon>
        <taxon>Rubrobacterales</taxon>
        <taxon>Rubrobacteraceae</taxon>
        <taxon>Rubrobacter</taxon>
    </lineage>
</organism>
<proteinExistence type="predicted"/>
<gene>
    <name evidence="4" type="ORF">E0L93_07450</name>
</gene>
<keyword evidence="1" id="KW-0812">Transmembrane</keyword>
<dbReference type="InterPro" id="IPR006073">
    <property type="entry name" value="GTP-bd"/>
</dbReference>
<evidence type="ECO:0000259" key="2">
    <source>
        <dbReference type="Pfam" id="PF01926"/>
    </source>
</evidence>
<name>A0A4R1BJE4_9ACTN</name>
<protein>
    <submittedName>
        <fullName evidence="4">Ferrous iron transporter B</fullName>
    </submittedName>
</protein>
<dbReference type="GO" id="GO:0005886">
    <property type="term" value="C:plasma membrane"/>
    <property type="evidence" value="ECO:0007669"/>
    <property type="project" value="TreeGrafter"/>
</dbReference>
<dbReference type="Proteomes" id="UP000295244">
    <property type="component" value="Unassembled WGS sequence"/>
</dbReference>
<accession>A0A4R1BJE4</accession>
<keyword evidence="1" id="KW-1133">Transmembrane helix</keyword>
<dbReference type="AlphaFoldDB" id="A0A4R1BJE4"/>
<dbReference type="RefSeq" id="WP_132690521.1">
    <property type="nucleotide sequence ID" value="NZ_SKBU01000014.1"/>
</dbReference>
<dbReference type="CDD" id="cd00882">
    <property type="entry name" value="Ras_like_GTPase"/>
    <property type="match status" value="1"/>
</dbReference>
<feature type="transmembrane region" description="Helical" evidence="1">
    <location>
        <begin position="486"/>
        <end position="506"/>
    </location>
</feature>
<keyword evidence="5" id="KW-1185">Reference proteome</keyword>
<dbReference type="PANTHER" id="PTHR43185:SF1">
    <property type="entry name" value="FE(2+) TRANSPORTER FEOB"/>
    <property type="match status" value="1"/>
</dbReference>
<reference evidence="4 5" key="1">
    <citation type="submission" date="2019-03" db="EMBL/GenBank/DDBJ databases">
        <title>Whole genome sequence of a novel Rubrobacter taiwanensis strain, isolated from Yellowstone National Park.</title>
        <authorList>
            <person name="Freed S."/>
            <person name="Ramaley R.F."/>
            <person name="Kyndt J.A."/>
        </authorList>
    </citation>
    <scope>NUCLEOTIDE SEQUENCE [LARGE SCALE GENOMIC DNA]</scope>
    <source>
        <strain evidence="4 5">Yellowstone</strain>
    </source>
</reference>
<dbReference type="Pfam" id="PF01926">
    <property type="entry name" value="MMR_HSR1"/>
    <property type="match status" value="1"/>
</dbReference>
<dbReference type="InterPro" id="IPR050860">
    <property type="entry name" value="FeoB_GTPase"/>
</dbReference>
<dbReference type="InterPro" id="IPR027417">
    <property type="entry name" value="P-loop_NTPase"/>
</dbReference>
<dbReference type="GO" id="GO:0005525">
    <property type="term" value="F:GTP binding"/>
    <property type="evidence" value="ECO:0007669"/>
    <property type="project" value="InterPro"/>
</dbReference>
<dbReference type="SUPFAM" id="SSF52540">
    <property type="entry name" value="P-loop containing nucleoside triphosphate hydrolases"/>
    <property type="match status" value="1"/>
</dbReference>
<feature type="transmembrane region" description="Helical" evidence="1">
    <location>
        <begin position="185"/>
        <end position="205"/>
    </location>
</feature>
<sequence length="541" mass="57315">MRAPVTTRTVVAVGKESAGKSRLISSLTGRSARSSNFRGTTVACEEYRCGEYTFVDTPGISRESDGAAVCEALERLGPGDPVLLVVPATHLDEDLRDLLPLVEGRRGAVVITHRDRVSAAPEALERLRRESGLRFIPVDARHLGPREREEVLAALGEPARFPGSVRQRVGWRIEPRATVLERPRLGPLLALLLLLAPAVLSVWIANTFAGLVEPAAETLTAPPAAAAGNLPEPLREVLAGDYGLLTMGPLLFVWAVPTVLAFALFLGAYKASGLLDRTTSAVHPLLRPFGLGGRDLARVVMGFGCNVPAMINARSCSGCSRGTCVSAIAFGSACSYQLGATLGVLAAAGLPHLALPYLLYLGLTTLVYTRLTSPPEARSPLDLLPTGRRIFLQPPAPAAVWSEARNTLNMFFRQAVPVFLAITAAASVLNWLGAVPAAARLLSPAMSLFNLPAEAALPVVLASIRKDGILLLAEGSLLESLTPLQVLTGVYLAGVLLPCLVTALTIAREHSRTFALKLLARQALFAAAFAAILGWAGRPFL</sequence>
<feature type="domain" description="G" evidence="2">
    <location>
        <begin position="10"/>
        <end position="99"/>
    </location>
</feature>
<dbReference type="PANTHER" id="PTHR43185">
    <property type="entry name" value="FERROUS IRON TRANSPORT PROTEIN B"/>
    <property type="match status" value="1"/>
</dbReference>
<evidence type="ECO:0000259" key="3">
    <source>
        <dbReference type="Pfam" id="PF07670"/>
    </source>
</evidence>
<dbReference type="Pfam" id="PF07670">
    <property type="entry name" value="Gate"/>
    <property type="match status" value="1"/>
</dbReference>
<dbReference type="Gene3D" id="3.40.50.300">
    <property type="entry name" value="P-loop containing nucleotide triphosphate hydrolases"/>
    <property type="match status" value="1"/>
</dbReference>
<evidence type="ECO:0000256" key="1">
    <source>
        <dbReference type="SAM" id="Phobius"/>
    </source>
</evidence>
<feature type="domain" description="Nucleoside transporter/FeoB GTPase Gate" evidence="3">
    <location>
        <begin position="253"/>
        <end position="346"/>
    </location>
</feature>
<keyword evidence="1" id="KW-0472">Membrane</keyword>
<dbReference type="InterPro" id="IPR011642">
    <property type="entry name" value="Gate_dom"/>
</dbReference>
<evidence type="ECO:0000313" key="4">
    <source>
        <dbReference type="EMBL" id="TCJ17357.1"/>
    </source>
</evidence>
<comment type="caution">
    <text evidence="4">The sequence shown here is derived from an EMBL/GenBank/DDBJ whole genome shotgun (WGS) entry which is preliminary data.</text>
</comment>
<dbReference type="EMBL" id="SKBU01000014">
    <property type="protein sequence ID" value="TCJ17357.1"/>
    <property type="molecule type" value="Genomic_DNA"/>
</dbReference>
<feature type="transmembrane region" description="Helical" evidence="1">
    <location>
        <begin position="518"/>
        <end position="537"/>
    </location>
</feature>
<evidence type="ECO:0000313" key="5">
    <source>
        <dbReference type="Proteomes" id="UP000295244"/>
    </source>
</evidence>
<feature type="transmembrane region" description="Helical" evidence="1">
    <location>
        <begin position="251"/>
        <end position="269"/>
    </location>
</feature>
<dbReference type="GO" id="GO:0015093">
    <property type="term" value="F:ferrous iron transmembrane transporter activity"/>
    <property type="evidence" value="ECO:0007669"/>
    <property type="project" value="TreeGrafter"/>
</dbReference>
<dbReference type="OrthoDB" id="9809127at2"/>